<evidence type="ECO:0000256" key="1">
    <source>
        <dbReference type="ARBA" id="ARBA00022737"/>
    </source>
</evidence>
<evidence type="ECO:0000256" key="3">
    <source>
        <dbReference type="PROSITE-ProRule" id="PRU00023"/>
    </source>
</evidence>
<feature type="repeat" description="ANK" evidence="3">
    <location>
        <begin position="52"/>
        <end position="84"/>
    </location>
</feature>
<dbReference type="Pfam" id="PF12796">
    <property type="entry name" value="Ank_2"/>
    <property type="match status" value="2"/>
</dbReference>
<feature type="non-terminal residue" evidence="4">
    <location>
        <position position="252"/>
    </location>
</feature>
<dbReference type="SMART" id="SM00248">
    <property type="entry name" value="ANK"/>
    <property type="match status" value="6"/>
</dbReference>
<keyword evidence="1" id="KW-0677">Repeat</keyword>
<accession>A0AAV5VJ50</accession>
<dbReference type="EMBL" id="BTSY01000003">
    <property type="protein sequence ID" value="GMT19636.1"/>
    <property type="molecule type" value="Genomic_DNA"/>
</dbReference>
<dbReference type="AlphaFoldDB" id="A0AAV5VJ50"/>
<reference evidence="4" key="1">
    <citation type="submission" date="2023-10" db="EMBL/GenBank/DDBJ databases">
        <title>Genome assembly of Pristionchus species.</title>
        <authorList>
            <person name="Yoshida K."/>
            <person name="Sommer R.J."/>
        </authorList>
    </citation>
    <scope>NUCLEOTIDE SEQUENCE</scope>
    <source>
        <strain evidence="4">RS5133</strain>
    </source>
</reference>
<evidence type="ECO:0000313" key="4">
    <source>
        <dbReference type="EMBL" id="GMT19636.1"/>
    </source>
</evidence>
<dbReference type="PROSITE" id="PS50297">
    <property type="entry name" value="ANK_REP_REGION"/>
    <property type="match status" value="2"/>
</dbReference>
<evidence type="ECO:0000256" key="2">
    <source>
        <dbReference type="ARBA" id="ARBA00023043"/>
    </source>
</evidence>
<keyword evidence="2 3" id="KW-0040">ANK repeat</keyword>
<gene>
    <name evidence="4" type="ORF">PFISCL1PPCAC_10933</name>
</gene>
<dbReference type="Proteomes" id="UP001432322">
    <property type="component" value="Unassembled WGS sequence"/>
</dbReference>
<dbReference type="Gene3D" id="1.25.40.20">
    <property type="entry name" value="Ankyrin repeat-containing domain"/>
    <property type="match status" value="1"/>
</dbReference>
<dbReference type="GO" id="GO:0005634">
    <property type="term" value="C:nucleus"/>
    <property type="evidence" value="ECO:0007669"/>
    <property type="project" value="TreeGrafter"/>
</dbReference>
<feature type="repeat" description="ANK" evidence="3">
    <location>
        <begin position="165"/>
        <end position="199"/>
    </location>
</feature>
<feature type="non-terminal residue" evidence="4">
    <location>
        <position position="1"/>
    </location>
</feature>
<organism evidence="4 5">
    <name type="scientific">Pristionchus fissidentatus</name>
    <dbReference type="NCBI Taxonomy" id="1538716"/>
    <lineage>
        <taxon>Eukaryota</taxon>
        <taxon>Metazoa</taxon>
        <taxon>Ecdysozoa</taxon>
        <taxon>Nematoda</taxon>
        <taxon>Chromadorea</taxon>
        <taxon>Rhabditida</taxon>
        <taxon>Rhabditina</taxon>
        <taxon>Diplogasteromorpha</taxon>
        <taxon>Diplogasteroidea</taxon>
        <taxon>Neodiplogasteridae</taxon>
        <taxon>Pristionchus</taxon>
    </lineage>
</organism>
<dbReference type="PANTHER" id="PTHR24124">
    <property type="entry name" value="ANKYRIN REPEAT FAMILY A"/>
    <property type="match status" value="1"/>
</dbReference>
<sequence>FQMRYLAFQVGRYERTPLHWLALNTTKKSAEILSDCNILIDFGINVNKQDEFGNTALHYAVVEAQPSLVRRLMEAGADPTIDNELEMTPLHEAARNGVDTFIETILAHAAYKDTSKLDAVDQEDRTALMLYAARSFKSTRGAELLLKAGADVNYAGDKRSQYRCKGRTALHYAAEFNIGNRAMIEFLVSKNANKDAQDWQDVTPLLLAVNECNLAGVDELLKAGASLDFADHMDRTPEVLASQKGFAAISER</sequence>
<dbReference type="PROSITE" id="PS50088">
    <property type="entry name" value="ANK_REPEAT"/>
    <property type="match status" value="3"/>
</dbReference>
<name>A0AAV5VJ50_9BILA</name>
<comment type="caution">
    <text evidence="4">The sequence shown here is derived from an EMBL/GenBank/DDBJ whole genome shotgun (WGS) entry which is preliminary data.</text>
</comment>
<dbReference type="GO" id="GO:0010468">
    <property type="term" value="P:regulation of gene expression"/>
    <property type="evidence" value="ECO:0007669"/>
    <property type="project" value="TreeGrafter"/>
</dbReference>
<protein>
    <submittedName>
        <fullName evidence="4">Uncharacterized protein</fullName>
    </submittedName>
</protein>
<feature type="repeat" description="ANK" evidence="3">
    <location>
        <begin position="200"/>
        <end position="232"/>
    </location>
</feature>
<proteinExistence type="predicted"/>
<dbReference type="InterPro" id="IPR002110">
    <property type="entry name" value="Ankyrin_rpt"/>
</dbReference>
<dbReference type="InterPro" id="IPR036770">
    <property type="entry name" value="Ankyrin_rpt-contain_sf"/>
</dbReference>
<dbReference type="Pfam" id="PF13637">
    <property type="entry name" value="Ank_4"/>
    <property type="match status" value="1"/>
</dbReference>
<dbReference type="PANTHER" id="PTHR24124:SF14">
    <property type="entry name" value="CHROMOSOME UNDETERMINED SCAFFOLD_25, WHOLE GENOME SHOTGUN SEQUENCE"/>
    <property type="match status" value="1"/>
</dbReference>
<keyword evidence="5" id="KW-1185">Reference proteome</keyword>
<evidence type="ECO:0000313" key="5">
    <source>
        <dbReference type="Proteomes" id="UP001432322"/>
    </source>
</evidence>
<dbReference type="SUPFAM" id="SSF48403">
    <property type="entry name" value="Ankyrin repeat"/>
    <property type="match status" value="1"/>
</dbReference>